<dbReference type="PROSITE" id="PS00292">
    <property type="entry name" value="CYCLINS"/>
    <property type="match status" value="1"/>
</dbReference>
<evidence type="ECO:0000259" key="7">
    <source>
        <dbReference type="SMART" id="SM01332"/>
    </source>
</evidence>
<gene>
    <name evidence="8" type="ORF">Tc00.1047053509455.140</name>
</gene>
<dbReference type="SMART" id="SM01332">
    <property type="entry name" value="Cyclin_C"/>
    <property type="match status" value="1"/>
</dbReference>
<dbReference type="STRING" id="353153.Q4DIB2"/>
<evidence type="ECO:0000259" key="6">
    <source>
        <dbReference type="SMART" id="SM00385"/>
    </source>
</evidence>
<organism evidence="8 9">
    <name type="scientific">Trypanosoma cruzi (strain CL Brener)</name>
    <dbReference type="NCBI Taxonomy" id="353153"/>
    <lineage>
        <taxon>Eukaryota</taxon>
        <taxon>Discoba</taxon>
        <taxon>Euglenozoa</taxon>
        <taxon>Kinetoplastea</taxon>
        <taxon>Metakinetoplastina</taxon>
        <taxon>Trypanosomatida</taxon>
        <taxon>Trypanosomatidae</taxon>
        <taxon>Trypanosoma</taxon>
        <taxon>Schizotrypanum</taxon>
    </lineage>
</organism>
<dbReference type="InterPro" id="IPR039361">
    <property type="entry name" value="Cyclin"/>
</dbReference>
<evidence type="ECO:0000256" key="2">
    <source>
        <dbReference type="ARBA" id="ARBA00023127"/>
    </source>
</evidence>
<keyword evidence="5" id="KW-1133">Transmembrane helix</keyword>
<reference evidence="8 9" key="1">
    <citation type="journal article" date="2005" name="Science">
        <title>The genome sequence of Trypanosoma cruzi, etiologic agent of Chagas disease.</title>
        <authorList>
            <person name="El-Sayed N.M."/>
            <person name="Myler P.J."/>
            <person name="Bartholomeu D.C."/>
            <person name="Nilsson D."/>
            <person name="Aggarwal G."/>
            <person name="Tran A.N."/>
            <person name="Ghedin E."/>
            <person name="Worthey E.A."/>
            <person name="Delcher A.L."/>
            <person name="Blandin G."/>
            <person name="Westenberger S.J."/>
            <person name="Caler E."/>
            <person name="Cerqueira G.C."/>
            <person name="Branche C."/>
            <person name="Haas B."/>
            <person name="Anupama A."/>
            <person name="Arner E."/>
            <person name="Aslund L."/>
            <person name="Attipoe P."/>
            <person name="Bontempi E."/>
            <person name="Bringaud F."/>
            <person name="Burton P."/>
            <person name="Cadag E."/>
            <person name="Campbell D.A."/>
            <person name="Carrington M."/>
            <person name="Crabtree J."/>
            <person name="Darban H."/>
            <person name="da Silveira J.F."/>
            <person name="de Jong P."/>
            <person name="Edwards K."/>
            <person name="Englund P.T."/>
            <person name="Fazelina G."/>
            <person name="Feldblyum T."/>
            <person name="Ferella M."/>
            <person name="Frasch A.C."/>
            <person name="Gull K."/>
            <person name="Horn D."/>
            <person name="Hou L."/>
            <person name="Huang Y."/>
            <person name="Kindlund E."/>
            <person name="Klingbeil M."/>
            <person name="Kluge S."/>
            <person name="Koo H."/>
            <person name="Lacerda D."/>
            <person name="Levin M.J."/>
            <person name="Lorenzi H."/>
            <person name="Louie T."/>
            <person name="Machado C.R."/>
            <person name="McCulloch R."/>
            <person name="McKenna A."/>
            <person name="Mizuno Y."/>
            <person name="Mottram J.C."/>
            <person name="Nelson S."/>
            <person name="Ochaya S."/>
            <person name="Osoegawa K."/>
            <person name="Pai G."/>
            <person name="Parsons M."/>
            <person name="Pentony M."/>
            <person name="Pettersson U."/>
            <person name="Pop M."/>
            <person name="Ramirez J.L."/>
            <person name="Rinta J."/>
            <person name="Robertson L."/>
            <person name="Salzberg S.L."/>
            <person name="Sanchez D.O."/>
            <person name="Seyler A."/>
            <person name="Sharma R."/>
            <person name="Shetty J."/>
            <person name="Simpson A.J."/>
            <person name="Sisk E."/>
            <person name="Tammi M.T."/>
            <person name="Tarleton R."/>
            <person name="Teixeira S."/>
            <person name="Van Aken S."/>
            <person name="Vogt C."/>
            <person name="Ward P.N."/>
            <person name="Wickstead B."/>
            <person name="Wortman J."/>
            <person name="White O."/>
            <person name="Fraser C.M."/>
            <person name="Stuart K.D."/>
            <person name="Andersson B."/>
        </authorList>
    </citation>
    <scope>NUCLEOTIDE SEQUENCE [LARGE SCALE GENOMIC DNA]</scope>
    <source>
        <strain evidence="8 9">CL Brener</strain>
    </source>
</reference>
<dbReference type="CDD" id="cd20537">
    <property type="entry name" value="CYCLIN_CCNO-like_rpt2"/>
    <property type="match status" value="1"/>
</dbReference>
<evidence type="ECO:0000256" key="1">
    <source>
        <dbReference type="ARBA" id="ARBA00022618"/>
    </source>
</evidence>
<dbReference type="SMART" id="SM00385">
    <property type="entry name" value="CYCLIN"/>
    <property type="match status" value="2"/>
</dbReference>
<keyword evidence="2 4" id="KW-0195">Cyclin</keyword>
<comment type="similarity">
    <text evidence="4">Belongs to the cyclin family.</text>
</comment>
<dbReference type="GO" id="GO:0051301">
    <property type="term" value="P:cell division"/>
    <property type="evidence" value="ECO:0007669"/>
    <property type="project" value="UniProtKB-KW"/>
</dbReference>
<comment type="caution">
    <text evidence="8">The sequence shown here is derived from an EMBL/GenBank/DDBJ whole genome shotgun (WGS) entry which is preliminary data.</text>
</comment>
<dbReference type="RefSeq" id="XP_814127.1">
    <property type="nucleotide sequence ID" value="XM_809034.1"/>
</dbReference>
<evidence type="ECO:0000256" key="4">
    <source>
        <dbReference type="RuleBase" id="RU000383"/>
    </source>
</evidence>
<dbReference type="FunFam" id="1.10.472.10:FF:000001">
    <property type="entry name" value="G2/mitotic-specific cyclin"/>
    <property type="match status" value="1"/>
</dbReference>
<dbReference type="AlphaFoldDB" id="Q4DIB2"/>
<feature type="domain" description="Cyclin C-terminal" evidence="7">
    <location>
        <begin position="240"/>
        <end position="371"/>
    </location>
</feature>
<dbReference type="InParanoid" id="Q4DIB2"/>
<dbReference type="PaxDb" id="353153-Q4DIB2"/>
<name>Q4DIB2_TRYCC</name>
<feature type="domain" description="Cyclin-like" evidence="6">
    <location>
        <begin position="248"/>
        <end position="338"/>
    </location>
</feature>
<dbReference type="CDD" id="cd20507">
    <property type="entry name" value="CYCLIN_CCNB1-like_rpt1"/>
    <property type="match status" value="1"/>
</dbReference>
<protein>
    <submittedName>
        <fullName evidence="8">Cyclin, putative</fullName>
    </submittedName>
</protein>
<proteinExistence type="inferred from homology"/>
<dbReference type="PANTHER" id="PTHR10177">
    <property type="entry name" value="CYCLINS"/>
    <property type="match status" value="1"/>
</dbReference>
<dbReference type="eggNOG" id="KOG0653">
    <property type="taxonomic scope" value="Eukaryota"/>
</dbReference>
<dbReference type="InterPro" id="IPR004367">
    <property type="entry name" value="Cyclin_C-dom"/>
</dbReference>
<keyword evidence="1" id="KW-0132">Cell division</keyword>
<feature type="transmembrane region" description="Helical" evidence="5">
    <location>
        <begin position="6"/>
        <end position="37"/>
    </location>
</feature>
<accession>Q4DIB2</accession>
<dbReference type="SUPFAM" id="SSF47954">
    <property type="entry name" value="Cyclin-like"/>
    <property type="match status" value="2"/>
</dbReference>
<feature type="domain" description="Cyclin-like" evidence="6">
    <location>
        <begin position="147"/>
        <end position="231"/>
    </location>
</feature>
<dbReference type="Proteomes" id="UP000002296">
    <property type="component" value="Unassembled WGS sequence"/>
</dbReference>
<dbReference type="FunCoup" id="Q4DIB2">
    <property type="interactions" value="824"/>
</dbReference>
<dbReference type="Pfam" id="PF02984">
    <property type="entry name" value="Cyclin_C"/>
    <property type="match status" value="1"/>
</dbReference>
<evidence type="ECO:0000313" key="8">
    <source>
        <dbReference type="EMBL" id="EAN92276.1"/>
    </source>
</evidence>
<dbReference type="InterPro" id="IPR036915">
    <property type="entry name" value="Cyclin-like_sf"/>
</dbReference>
<dbReference type="EMBL" id="AAHK01000448">
    <property type="protein sequence ID" value="EAN92276.1"/>
    <property type="molecule type" value="Genomic_DNA"/>
</dbReference>
<keyword evidence="9" id="KW-1185">Reference proteome</keyword>
<dbReference type="GeneID" id="3545617"/>
<keyword evidence="5" id="KW-0812">Transmembrane</keyword>
<dbReference type="Pfam" id="PF00134">
    <property type="entry name" value="Cyclin_N"/>
    <property type="match status" value="1"/>
</dbReference>
<dbReference type="InterPro" id="IPR013763">
    <property type="entry name" value="Cyclin-like_dom"/>
</dbReference>
<keyword evidence="5" id="KW-0472">Membrane</keyword>
<dbReference type="OMA" id="KNAEMFM"/>
<evidence type="ECO:0000256" key="3">
    <source>
        <dbReference type="ARBA" id="ARBA00023306"/>
    </source>
</evidence>
<dbReference type="InterPro" id="IPR048258">
    <property type="entry name" value="Cyclins_cyclin-box"/>
</dbReference>
<dbReference type="InterPro" id="IPR006671">
    <property type="entry name" value="Cyclin_N"/>
</dbReference>
<dbReference type="KEGG" id="tcr:509455.140"/>
<evidence type="ECO:0000313" key="9">
    <source>
        <dbReference type="Proteomes" id="UP000002296"/>
    </source>
</evidence>
<sequence length="379" mass="43158">MLSIFLLIFFYGLFTLLILILSFFLSFLLFFFFFFCYSIVGLVMKMAETFVFADQTNRLIVTRKPLPALVSQPPVGKNGIVSAVPKGVDGNQHCRHNELTMGPAYVPEYSAEIGDYLLVAERSHYRDPSYMVNQPEVTERMRMILVDWLVDVAIKFKLHPESFYLAIDIVDRYLCAKKVSRAKLQLVGISAVLLSAKHEEIWPPGIKDCVFICANTYSAEEVFQMERDIALTLRFRFTVPTTYPLACHFLDSGDTEAMVRDATFFFLESASHNYEMLQYLPSRIAAASVLLGRLLVAWNRSLDRSNISQEKLWDREMIHVSRGITLDEIFSLSEKLLSFTKTLSSSSSKLQAIRRKYVSQKFASVASLEMPSLSAVFVS</sequence>
<dbReference type="SMR" id="Q4DIB2"/>
<dbReference type="Gene3D" id="1.10.472.10">
    <property type="entry name" value="Cyclin-like"/>
    <property type="match status" value="2"/>
</dbReference>
<keyword evidence="3" id="KW-0131">Cell cycle</keyword>
<evidence type="ECO:0000256" key="5">
    <source>
        <dbReference type="SAM" id="Phobius"/>
    </source>
</evidence>